<protein>
    <submittedName>
        <fullName evidence="8">RagB/SusD family nutrient uptake outer membrane protein</fullName>
    </submittedName>
</protein>
<evidence type="ECO:0000259" key="7">
    <source>
        <dbReference type="Pfam" id="PF07980"/>
    </source>
</evidence>
<keyword evidence="3 6" id="KW-0732">Signal</keyword>
<feature type="domain" description="RagB/SusD" evidence="7">
    <location>
        <begin position="412"/>
        <end position="569"/>
    </location>
</feature>
<dbReference type="InterPro" id="IPR011990">
    <property type="entry name" value="TPR-like_helical_dom_sf"/>
</dbReference>
<sequence length="570" mass="63186">MNKIFKYIVPAAALMLSMGLASCSDDLHVAPIDPGTKTEVYASQLFNKCYANFGTAGNGGANGDCDIDGIDGGTSGLYRQLWNCQELTTDEAMCKWGDDGIPQFNYNTYDATHPMTRGLYYRLCVGVAYCNQYLKAFSDSDAVMTAEVRFLRAYQYYLLMDQFGNVPFTTTISSSAPEQIKRADLYNWLVTELKDICGEGSDNSAVLADAAPHAKGDNRWGRVDKAAGWLLLARLYLNGGVYAGTPDYDQAASYAKKVMDSGYELCTEGSSHEVTSTYNGESRTQTWKFSAYQKLFMGDNGTNGANREAIFPILQDGKRTTSWGCALYLIASTHDGDMHDLAYDEWFSNAKDRSVNGVTAQAWGGNRCRPELIRKFFPNDDAPSGYSYQVVEAAEDDRALFDTKGRTLDITDPDNFASGYATGKFTNFTTDGTPTSDATFPDMNVFLMRKAEAYLIYAEALTRKAGDGTAPAQAVEAINTLRSRAHAATRSTYTLGQIEDEWSREFYFEGLRRTTLERFGDYAGLNAGYKWQWKGGVYNGRNFDSYRSIFALPNTDIIANPNLHQNDGYK</sequence>
<proteinExistence type="inferred from homology"/>
<dbReference type="Pfam" id="PF07980">
    <property type="entry name" value="SusD_RagB"/>
    <property type="match status" value="1"/>
</dbReference>
<gene>
    <name evidence="8" type="ORF">FYJ29_11695</name>
</gene>
<comment type="similarity">
    <text evidence="2">Belongs to the SusD family.</text>
</comment>
<evidence type="ECO:0000256" key="3">
    <source>
        <dbReference type="ARBA" id="ARBA00022729"/>
    </source>
</evidence>
<dbReference type="PROSITE" id="PS51257">
    <property type="entry name" value="PROKAR_LIPOPROTEIN"/>
    <property type="match status" value="1"/>
</dbReference>
<feature type="chain" id="PRO_5026757284" evidence="6">
    <location>
        <begin position="24"/>
        <end position="570"/>
    </location>
</feature>
<reference evidence="8 9" key="1">
    <citation type="submission" date="2019-08" db="EMBL/GenBank/DDBJ databases">
        <title>In-depth cultivation of the pig gut microbiome towards novel bacterial diversity and tailored functional studies.</title>
        <authorList>
            <person name="Wylensek D."/>
            <person name="Hitch T.C.A."/>
            <person name="Clavel T."/>
        </authorList>
    </citation>
    <scope>NUCLEOTIDE SEQUENCE [LARGE SCALE GENOMIC DNA]</scope>
    <source>
        <strain evidence="8 9">Oil-RF-744-WCA-WT-10</strain>
    </source>
</reference>
<name>A0A6L5XFY5_9BACT</name>
<keyword evidence="4" id="KW-0472">Membrane</keyword>
<dbReference type="InterPro" id="IPR012944">
    <property type="entry name" value="SusD_RagB_dom"/>
</dbReference>
<evidence type="ECO:0000256" key="1">
    <source>
        <dbReference type="ARBA" id="ARBA00004442"/>
    </source>
</evidence>
<dbReference type="Gene3D" id="1.25.40.390">
    <property type="match status" value="1"/>
</dbReference>
<evidence type="ECO:0000313" key="9">
    <source>
        <dbReference type="Proteomes" id="UP000483362"/>
    </source>
</evidence>
<dbReference type="Proteomes" id="UP000483362">
    <property type="component" value="Unassembled WGS sequence"/>
</dbReference>
<dbReference type="GO" id="GO:0009279">
    <property type="term" value="C:cell outer membrane"/>
    <property type="evidence" value="ECO:0007669"/>
    <property type="project" value="UniProtKB-SubCell"/>
</dbReference>
<evidence type="ECO:0000256" key="5">
    <source>
        <dbReference type="ARBA" id="ARBA00023237"/>
    </source>
</evidence>
<dbReference type="AlphaFoldDB" id="A0A6L5XFY5"/>
<evidence type="ECO:0000256" key="6">
    <source>
        <dbReference type="SAM" id="SignalP"/>
    </source>
</evidence>
<keyword evidence="5" id="KW-0998">Cell outer membrane</keyword>
<feature type="signal peptide" evidence="6">
    <location>
        <begin position="1"/>
        <end position="23"/>
    </location>
</feature>
<evidence type="ECO:0000313" key="8">
    <source>
        <dbReference type="EMBL" id="MSS18416.1"/>
    </source>
</evidence>
<keyword evidence="9" id="KW-1185">Reference proteome</keyword>
<dbReference type="RefSeq" id="WP_154327250.1">
    <property type="nucleotide sequence ID" value="NZ_CP045696.1"/>
</dbReference>
<comment type="caution">
    <text evidence="8">The sequence shown here is derived from an EMBL/GenBank/DDBJ whole genome shotgun (WGS) entry which is preliminary data.</text>
</comment>
<evidence type="ECO:0000256" key="4">
    <source>
        <dbReference type="ARBA" id="ARBA00023136"/>
    </source>
</evidence>
<dbReference type="EMBL" id="VULT01000021">
    <property type="protein sequence ID" value="MSS18416.1"/>
    <property type="molecule type" value="Genomic_DNA"/>
</dbReference>
<dbReference type="Gene3D" id="1.10.3780.10">
    <property type="entry name" value="SusD-like"/>
    <property type="match status" value="1"/>
</dbReference>
<accession>A0A6L5XFY5</accession>
<comment type="subcellular location">
    <subcellularLocation>
        <location evidence="1">Cell outer membrane</location>
    </subcellularLocation>
</comment>
<dbReference type="Gene3D" id="1.25.40.10">
    <property type="entry name" value="Tetratricopeptide repeat domain"/>
    <property type="match status" value="1"/>
</dbReference>
<evidence type="ECO:0000256" key="2">
    <source>
        <dbReference type="ARBA" id="ARBA00006275"/>
    </source>
</evidence>
<dbReference type="SUPFAM" id="SSF48452">
    <property type="entry name" value="TPR-like"/>
    <property type="match status" value="1"/>
</dbReference>
<organism evidence="8 9">
    <name type="scientific">Sodaliphilus pleomorphus</name>
    <dbReference type="NCBI Taxonomy" id="2606626"/>
    <lineage>
        <taxon>Bacteria</taxon>
        <taxon>Pseudomonadati</taxon>
        <taxon>Bacteroidota</taxon>
        <taxon>Bacteroidia</taxon>
        <taxon>Bacteroidales</taxon>
        <taxon>Muribaculaceae</taxon>
        <taxon>Sodaliphilus</taxon>
    </lineage>
</organism>